<reference evidence="2" key="1">
    <citation type="submission" date="2022-01" db="EMBL/GenBank/DDBJ databases">
        <title>Antribacter sp. nov., isolated from Guizhou of China.</title>
        <authorList>
            <person name="Chengliang C."/>
            <person name="Ya Z."/>
        </authorList>
    </citation>
    <scope>NUCLEOTIDE SEQUENCE</scope>
    <source>
        <strain evidence="2">KLBMP 9083</strain>
    </source>
</reference>
<feature type="region of interest" description="Disordered" evidence="1">
    <location>
        <begin position="51"/>
        <end position="73"/>
    </location>
</feature>
<name>A0AA41UDZ7_9MICO</name>
<dbReference type="AlphaFoldDB" id="A0AA41UDZ7"/>
<dbReference type="Proteomes" id="UP001165405">
    <property type="component" value="Unassembled WGS sequence"/>
</dbReference>
<protein>
    <submittedName>
        <fullName evidence="2">Uncharacterized protein</fullName>
    </submittedName>
</protein>
<comment type="caution">
    <text evidence="2">The sequence shown here is derived from an EMBL/GenBank/DDBJ whole genome shotgun (WGS) entry which is preliminary data.</text>
</comment>
<sequence length="374" mass="39695">MAQPTTPPPLPRVAAQPHQARHLLAVPADVLVDEIEVLALSRFAATRWDVTPQGLEPGEGGAPQGRPAASGEPGVLRLSRHATLAGPYATTGDGFDLGLPPGTAMVFDVVCHRERGEAPYPGGGDRDGLARAFPAGMPERDEERVVAWLIASARRLGGSLRTDVGNLWGAAPGGEGGPVGAGVVLTPDPGVAIDMSVYSDVWLDPQAAFSILQPVHSRTVLATQGRDWQGPPKGIADRPLYPGEKMDPELRKRIHAGADDFDIAALQAPKVLDGYGLLIDLGLDGIVAVEVAGEEMLPLLLRDLPWTVDGAVCYRVRWEPPDLVDWQSEFPSMEHKIARKRASELVAQVASAIHRAVGGEIADEDGFLVDPADL</sequence>
<evidence type="ECO:0000313" key="3">
    <source>
        <dbReference type="Proteomes" id="UP001165405"/>
    </source>
</evidence>
<dbReference type="EMBL" id="JAKGSG010000064">
    <property type="protein sequence ID" value="MCF4123584.1"/>
    <property type="molecule type" value="Genomic_DNA"/>
</dbReference>
<accession>A0AA41UDZ7</accession>
<keyword evidence="3" id="KW-1185">Reference proteome</keyword>
<evidence type="ECO:0000313" key="2">
    <source>
        <dbReference type="EMBL" id="MCF4123584.1"/>
    </source>
</evidence>
<gene>
    <name evidence="2" type="ORF">L1785_21685</name>
</gene>
<evidence type="ECO:0000256" key="1">
    <source>
        <dbReference type="SAM" id="MobiDB-lite"/>
    </source>
</evidence>
<organism evidence="2 3">
    <name type="scientific">Antribacter soli</name>
    <dbReference type="NCBI Taxonomy" id="2910976"/>
    <lineage>
        <taxon>Bacteria</taxon>
        <taxon>Bacillati</taxon>
        <taxon>Actinomycetota</taxon>
        <taxon>Actinomycetes</taxon>
        <taxon>Micrococcales</taxon>
        <taxon>Promicromonosporaceae</taxon>
        <taxon>Antribacter</taxon>
    </lineage>
</organism>
<dbReference type="RefSeq" id="WP_236091336.1">
    <property type="nucleotide sequence ID" value="NZ_JAKGSG010000064.1"/>
</dbReference>
<proteinExistence type="predicted"/>